<organism evidence="1 2">
    <name type="scientific">Actinomycetospora aeridis</name>
    <dbReference type="NCBI Taxonomy" id="3129231"/>
    <lineage>
        <taxon>Bacteria</taxon>
        <taxon>Bacillati</taxon>
        <taxon>Actinomycetota</taxon>
        <taxon>Actinomycetes</taxon>
        <taxon>Pseudonocardiales</taxon>
        <taxon>Pseudonocardiaceae</taxon>
        <taxon>Actinomycetospora</taxon>
    </lineage>
</organism>
<protein>
    <submittedName>
        <fullName evidence="1">Uncharacterized protein</fullName>
    </submittedName>
</protein>
<gene>
    <name evidence="1" type="ORF">WCD41_06555</name>
</gene>
<dbReference type="EMBL" id="JBBEGL010000002">
    <property type="protein sequence ID" value="MEJ2886106.1"/>
    <property type="molecule type" value="Genomic_DNA"/>
</dbReference>
<keyword evidence="2" id="KW-1185">Reference proteome</keyword>
<evidence type="ECO:0000313" key="1">
    <source>
        <dbReference type="EMBL" id="MEJ2886106.1"/>
    </source>
</evidence>
<reference evidence="1 2" key="1">
    <citation type="submission" date="2024-03" db="EMBL/GenBank/DDBJ databases">
        <title>Actinomycetospora sp. OC33-EN06, a novel actinomycete isolated from wild orchid (Aerides multiflora).</title>
        <authorList>
            <person name="Suriyachadkun C."/>
        </authorList>
    </citation>
    <scope>NUCLEOTIDE SEQUENCE [LARGE SCALE GENOMIC DNA]</scope>
    <source>
        <strain evidence="1 2">OC33-EN06</strain>
    </source>
</reference>
<evidence type="ECO:0000313" key="2">
    <source>
        <dbReference type="Proteomes" id="UP001370100"/>
    </source>
</evidence>
<dbReference type="Proteomes" id="UP001370100">
    <property type="component" value="Unassembled WGS sequence"/>
</dbReference>
<comment type="caution">
    <text evidence="1">The sequence shown here is derived from an EMBL/GenBank/DDBJ whole genome shotgun (WGS) entry which is preliminary data.</text>
</comment>
<dbReference type="RefSeq" id="WP_337712594.1">
    <property type="nucleotide sequence ID" value="NZ_JBBEGL010000002.1"/>
</dbReference>
<sequence>MPDTPVPLADALLVVDAVSAYAKAAKTAETEARDRIATDYLTQGDRMTIRDPRTNAKLGTVSITDPQAVAEVDDEEALLDYIAHEHPEAIDWTRTVRPETIGTAVAVLAEHAPELLTPPRRTAADWARAEALKLAADSGEPIPEVAVRMKRGHAMVRHERDSLDRYRELVAAGTVDPLRALPAASVDAGQVA</sequence>
<proteinExistence type="predicted"/>
<accession>A0ABU8N152</accession>
<name>A0ABU8N152_9PSEU</name>